<evidence type="ECO:0000313" key="3">
    <source>
        <dbReference type="Proteomes" id="UP000237105"/>
    </source>
</evidence>
<keyword evidence="1" id="KW-0812">Transmembrane</keyword>
<keyword evidence="1" id="KW-0472">Membrane</keyword>
<feature type="transmembrane region" description="Helical" evidence="1">
    <location>
        <begin position="12"/>
        <end position="35"/>
    </location>
</feature>
<gene>
    <name evidence="2" type="ORF">PanWU01x14_346520</name>
</gene>
<organism evidence="2 3">
    <name type="scientific">Parasponia andersonii</name>
    <name type="common">Sponia andersonii</name>
    <dbReference type="NCBI Taxonomy" id="3476"/>
    <lineage>
        <taxon>Eukaryota</taxon>
        <taxon>Viridiplantae</taxon>
        <taxon>Streptophyta</taxon>
        <taxon>Embryophyta</taxon>
        <taxon>Tracheophyta</taxon>
        <taxon>Spermatophyta</taxon>
        <taxon>Magnoliopsida</taxon>
        <taxon>eudicotyledons</taxon>
        <taxon>Gunneridae</taxon>
        <taxon>Pentapetalae</taxon>
        <taxon>rosids</taxon>
        <taxon>fabids</taxon>
        <taxon>Rosales</taxon>
        <taxon>Cannabaceae</taxon>
        <taxon>Parasponia</taxon>
    </lineage>
</organism>
<evidence type="ECO:0000313" key="2">
    <source>
        <dbReference type="EMBL" id="PON34158.1"/>
    </source>
</evidence>
<keyword evidence="3" id="KW-1185">Reference proteome</keyword>
<reference evidence="3" key="1">
    <citation type="submission" date="2016-06" db="EMBL/GenBank/DDBJ databases">
        <title>Parallel loss of symbiosis genes in relatives of nitrogen-fixing non-legume Parasponia.</title>
        <authorList>
            <person name="Van Velzen R."/>
            <person name="Holmer R."/>
            <person name="Bu F."/>
            <person name="Rutten L."/>
            <person name="Van Zeijl A."/>
            <person name="Liu W."/>
            <person name="Santuari L."/>
            <person name="Cao Q."/>
            <person name="Sharma T."/>
            <person name="Shen D."/>
            <person name="Roswanjaya Y."/>
            <person name="Wardhani T."/>
            <person name="Kalhor M.S."/>
            <person name="Jansen J."/>
            <person name="Van den Hoogen J."/>
            <person name="Gungor B."/>
            <person name="Hartog M."/>
            <person name="Hontelez J."/>
            <person name="Verver J."/>
            <person name="Yang W.-C."/>
            <person name="Schijlen E."/>
            <person name="Repin R."/>
            <person name="Schilthuizen M."/>
            <person name="Schranz E."/>
            <person name="Heidstra R."/>
            <person name="Miyata K."/>
            <person name="Fedorova E."/>
            <person name="Kohlen W."/>
            <person name="Bisseling T."/>
            <person name="Smit S."/>
            <person name="Geurts R."/>
        </authorList>
    </citation>
    <scope>NUCLEOTIDE SEQUENCE [LARGE SCALE GENOMIC DNA]</scope>
    <source>
        <strain evidence="3">cv. WU1-14</strain>
    </source>
</reference>
<protein>
    <submittedName>
        <fullName evidence="2">Uncharacterized protein</fullName>
    </submittedName>
</protein>
<keyword evidence="1" id="KW-1133">Transmembrane helix</keyword>
<comment type="caution">
    <text evidence="2">The sequence shown here is derived from an EMBL/GenBank/DDBJ whole genome shotgun (WGS) entry which is preliminary data.</text>
</comment>
<name>A0A2P5AC92_PARAD</name>
<evidence type="ECO:0000256" key="1">
    <source>
        <dbReference type="SAM" id="Phobius"/>
    </source>
</evidence>
<accession>A0A2P5AC92</accession>
<sequence>MGVVSKAGDWAFKAFTAGLGVTTIYLTATFSVNVYRGISWHNSQSPVRLLLMVSVSAGVVILVRKSTIKVLMRKHNDFKSTIRVRSSNLQHLCFFCMRLN</sequence>
<dbReference type="AlphaFoldDB" id="A0A2P5AC92"/>
<dbReference type="PANTHER" id="PTHR38525">
    <property type="entry name" value="OS03G0824500 PROTEIN"/>
    <property type="match status" value="1"/>
</dbReference>
<dbReference type="PANTHER" id="PTHR38525:SF1">
    <property type="entry name" value="OS03G0824500 PROTEIN"/>
    <property type="match status" value="1"/>
</dbReference>
<dbReference type="Proteomes" id="UP000237105">
    <property type="component" value="Unassembled WGS sequence"/>
</dbReference>
<dbReference type="EMBL" id="JXTB01000676">
    <property type="protein sequence ID" value="PON34158.1"/>
    <property type="molecule type" value="Genomic_DNA"/>
</dbReference>
<dbReference type="OrthoDB" id="760831at2759"/>
<proteinExistence type="predicted"/>
<feature type="transmembrane region" description="Helical" evidence="1">
    <location>
        <begin position="47"/>
        <end position="64"/>
    </location>
</feature>